<evidence type="ECO:0000256" key="4">
    <source>
        <dbReference type="SAM" id="Phobius"/>
    </source>
</evidence>
<dbReference type="Proteomes" id="UP000198531">
    <property type="component" value="Unassembled WGS sequence"/>
</dbReference>
<keyword evidence="4" id="KW-0812">Transmembrane</keyword>
<keyword evidence="4" id="KW-1133">Transmembrane helix</keyword>
<dbReference type="InterPro" id="IPR043130">
    <property type="entry name" value="CDP-OH_PTrfase_TM_dom"/>
</dbReference>
<dbReference type="RefSeq" id="WP_177232498.1">
    <property type="nucleotide sequence ID" value="NZ_FOYT01000001.1"/>
</dbReference>
<dbReference type="PROSITE" id="PS00379">
    <property type="entry name" value="CDP_ALCOHOL_P_TRANSF"/>
    <property type="match status" value="1"/>
</dbReference>
<feature type="transmembrane region" description="Helical" evidence="4">
    <location>
        <begin position="246"/>
        <end position="264"/>
    </location>
</feature>
<dbReference type="GO" id="GO:0016020">
    <property type="term" value="C:membrane"/>
    <property type="evidence" value="ECO:0007669"/>
    <property type="project" value="InterPro"/>
</dbReference>
<evidence type="ECO:0000256" key="1">
    <source>
        <dbReference type="ARBA" id="ARBA00022679"/>
    </source>
</evidence>
<feature type="transmembrane region" description="Helical" evidence="4">
    <location>
        <begin position="105"/>
        <end position="126"/>
    </location>
</feature>
<reference evidence="6" key="1">
    <citation type="submission" date="2016-10" db="EMBL/GenBank/DDBJ databases">
        <authorList>
            <person name="Varghese N."/>
            <person name="Submissions S."/>
        </authorList>
    </citation>
    <scope>NUCLEOTIDE SEQUENCE [LARGE SCALE GENOMIC DNA]</scope>
    <source>
        <strain evidence="6">CGMCC 1.7736</strain>
    </source>
</reference>
<keyword evidence="4" id="KW-0472">Membrane</keyword>
<organism evidence="5 6">
    <name type="scientific">Halogeometricum rufum</name>
    <dbReference type="NCBI Taxonomy" id="553469"/>
    <lineage>
        <taxon>Archaea</taxon>
        <taxon>Methanobacteriati</taxon>
        <taxon>Methanobacteriota</taxon>
        <taxon>Stenosarchaea group</taxon>
        <taxon>Halobacteria</taxon>
        <taxon>Halobacteriales</taxon>
        <taxon>Haloferacaceae</taxon>
        <taxon>Halogeometricum</taxon>
    </lineage>
</organism>
<feature type="transmembrane region" description="Helical" evidence="4">
    <location>
        <begin position="132"/>
        <end position="151"/>
    </location>
</feature>
<name>A0A1I6FXY2_9EURY</name>
<feature type="transmembrane region" description="Helical" evidence="4">
    <location>
        <begin position="64"/>
        <end position="84"/>
    </location>
</feature>
<dbReference type="OrthoDB" id="331608at2157"/>
<dbReference type="STRING" id="553469.SAMN04487947_0218"/>
<dbReference type="GO" id="GO:0016780">
    <property type="term" value="F:phosphotransferase activity, for other substituted phosphate groups"/>
    <property type="evidence" value="ECO:0007669"/>
    <property type="project" value="InterPro"/>
</dbReference>
<protein>
    <submittedName>
        <fullName evidence="5">CDP-diacylglycerol--glycerol-3-phosphate 3-phosphatidyltransferase</fullName>
    </submittedName>
</protein>
<accession>A0A1I6FXY2</accession>
<evidence type="ECO:0000313" key="5">
    <source>
        <dbReference type="EMBL" id="SFR34793.1"/>
    </source>
</evidence>
<dbReference type="Gene3D" id="1.20.120.1760">
    <property type="match status" value="1"/>
</dbReference>
<proteinExistence type="inferred from homology"/>
<dbReference type="InterPro" id="IPR048254">
    <property type="entry name" value="CDP_ALCOHOL_P_TRANSF_CS"/>
</dbReference>
<feature type="transmembrane region" description="Helical" evidence="4">
    <location>
        <begin position="172"/>
        <end position="193"/>
    </location>
</feature>
<keyword evidence="1 2" id="KW-0808">Transferase</keyword>
<comment type="similarity">
    <text evidence="2">Belongs to the CDP-alcohol phosphatidyltransferase class-I family.</text>
</comment>
<dbReference type="GO" id="GO:0008654">
    <property type="term" value="P:phospholipid biosynthetic process"/>
    <property type="evidence" value="ECO:0007669"/>
    <property type="project" value="InterPro"/>
</dbReference>
<evidence type="ECO:0000313" key="6">
    <source>
        <dbReference type="Proteomes" id="UP000198531"/>
    </source>
</evidence>
<dbReference type="EMBL" id="FOYT01000001">
    <property type="protein sequence ID" value="SFR34793.1"/>
    <property type="molecule type" value="Genomic_DNA"/>
</dbReference>
<sequence>MSDEAEVTPGVDADAGADAPSGTSAESGTGAGARRTTRQLFSLGVGLAACTAVVAVVGERRVPGAGLPWAVVAASGVAAVVGFAGLRTDRNRPAEGRRAFESLGVANAVTLCRGALVAFLAGLLVVPTPFGWLPALLYGSVAALDALDGAIARLRGRTTLLGASLDMNVDAAGLLVAALVGVVAGSLPPWYLLVGVARYLFLLGERVRRRRGLPVFELPHSTPRRVLAGVQMATTAVALAPVVPRWAAWTLATATMLPFLGNFLRDWFVVSGRRERPFP</sequence>
<gene>
    <name evidence="5" type="ORF">SAMN04487947_0218</name>
</gene>
<dbReference type="Pfam" id="PF01066">
    <property type="entry name" value="CDP-OH_P_transf"/>
    <property type="match status" value="1"/>
</dbReference>
<evidence type="ECO:0000256" key="2">
    <source>
        <dbReference type="RuleBase" id="RU003750"/>
    </source>
</evidence>
<feature type="region of interest" description="Disordered" evidence="3">
    <location>
        <begin position="1"/>
        <end position="33"/>
    </location>
</feature>
<dbReference type="AlphaFoldDB" id="A0A1I6FXY2"/>
<evidence type="ECO:0000256" key="3">
    <source>
        <dbReference type="SAM" id="MobiDB-lite"/>
    </source>
</evidence>
<feature type="compositionally biased region" description="Low complexity" evidence="3">
    <location>
        <begin position="7"/>
        <end position="33"/>
    </location>
</feature>
<keyword evidence="6" id="KW-1185">Reference proteome</keyword>
<feature type="transmembrane region" description="Helical" evidence="4">
    <location>
        <begin position="40"/>
        <end position="58"/>
    </location>
</feature>
<dbReference type="InterPro" id="IPR000462">
    <property type="entry name" value="CDP-OH_P_trans"/>
</dbReference>